<keyword evidence="2" id="KW-1185">Reference proteome</keyword>
<proteinExistence type="predicted"/>
<organism evidence="1 2">
    <name type="scientific">Choristoneura fumiferana</name>
    <name type="common">Spruce budworm moth</name>
    <name type="synonym">Archips fumiferana</name>
    <dbReference type="NCBI Taxonomy" id="7141"/>
    <lineage>
        <taxon>Eukaryota</taxon>
        <taxon>Metazoa</taxon>
        <taxon>Ecdysozoa</taxon>
        <taxon>Arthropoda</taxon>
        <taxon>Hexapoda</taxon>
        <taxon>Insecta</taxon>
        <taxon>Pterygota</taxon>
        <taxon>Neoptera</taxon>
        <taxon>Endopterygota</taxon>
        <taxon>Lepidoptera</taxon>
        <taxon>Glossata</taxon>
        <taxon>Ditrysia</taxon>
        <taxon>Tortricoidea</taxon>
        <taxon>Tortricidae</taxon>
        <taxon>Tortricinae</taxon>
        <taxon>Choristoneura</taxon>
    </lineage>
</organism>
<gene>
    <name evidence="1" type="ORF">MSG28_000295</name>
</gene>
<reference evidence="1 2" key="1">
    <citation type="journal article" date="2022" name="Genome Biol. Evol.">
        <title>The Spruce Budworm Genome: Reconstructing the Evolutionary History of Antifreeze Proteins.</title>
        <authorList>
            <person name="Beliveau C."/>
            <person name="Gagne P."/>
            <person name="Picq S."/>
            <person name="Vernygora O."/>
            <person name="Keeling C.I."/>
            <person name="Pinkney K."/>
            <person name="Doucet D."/>
            <person name="Wen F."/>
            <person name="Johnston J.S."/>
            <person name="Maaroufi H."/>
            <person name="Boyle B."/>
            <person name="Laroche J."/>
            <person name="Dewar K."/>
            <person name="Juretic N."/>
            <person name="Blackburn G."/>
            <person name="Nisole A."/>
            <person name="Brunet B."/>
            <person name="Brandao M."/>
            <person name="Lumley L."/>
            <person name="Duan J."/>
            <person name="Quan G."/>
            <person name="Lucarotti C.J."/>
            <person name="Roe A.D."/>
            <person name="Sperling F.A.H."/>
            <person name="Levesque R.C."/>
            <person name="Cusson M."/>
        </authorList>
    </citation>
    <scope>NUCLEOTIDE SEQUENCE [LARGE SCALE GENOMIC DNA]</scope>
    <source>
        <strain evidence="1">Glfc:IPQL:Cfum</strain>
    </source>
</reference>
<dbReference type="EMBL" id="CM046131">
    <property type="protein sequence ID" value="KAI8429741.1"/>
    <property type="molecule type" value="Genomic_DNA"/>
</dbReference>
<accession>A0ACC0K004</accession>
<evidence type="ECO:0000313" key="2">
    <source>
        <dbReference type="Proteomes" id="UP001064048"/>
    </source>
</evidence>
<name>A0ACC0K004_CHOFU</name>
<sequence length="119" mass="13771">MVARGRASGRARAAHCWLPPCSLRPPAPLMRNCIALRDLRAYPCFGGVTLRNYEIRLTTICKAIEKSQWLQTAWNPHPQPQLQLTRPVTDSNWMRVAEDRSQWRAIGEAYVQQWTKIDR</sequence>
<protein>
    <submittedName>
        <fullName evidence="1">Uncharacterized protein</fullName>
    </submittedName>
</protein>
<evidence type="ECO:0000313" key="1">
    <source>
        <dbReference type="EMBL" id="KAI8429741.1"/>
    </source>
</evidence>
<dbReference type="Proteomes" id="UP001064048">
    <property type="component" value="Chromosome Z"/>
</dbReference>
<comment type="caution">
    <text evidence="1">The sequence shown here is derived from an EMBL/GenBank/DDBJ whole genome shotgun (WGS) entry which is preliminary data.</text>
</comment>